<dbReference type="PROSITE" id="PS51154">
    <property type="entry name" value="MACRO"/>
    <property type="match status" value="1"/>
</dbReference>
<dbReference type="CDD" id="cd02908">
    <property type="entry name" value="Macro_OAADPr_deacetylase"/>
    <property type="match status" value="1"/>
</dbReference>
<dbReference type="RefSeq" id="WP_078928592.1">
    <property type="nucleotide sequence ID" value="NZ_FUXX01000014.1"/>
</dbReference>
<name>A0A1T4V961_9GAMM</name>
<evidence type="ECO:0000259" key="1">
    <source>
        <dbReference type="PROSITE" id="PS51154"/>
    </source>
</evidence>
<dbReference type="PANTHER" id="PTHR11106:SF27">
    <property type="entry name" value="MACRO DOMAIN-CONTAINING PROTEIN"/>
    <property type="match status" value="1"/>
</dbReference>
<accession>A0A1T4V961</accession>
<dbReference type="AlphaFoldDB" id="A0A1T4V961"/>
<organism evidence="2 3">
    <name type="scientific">Succinivibrio dextrinosolvens DSM 3072</name>
    <dbReference type="NCBI Taxonomy" id="1123324"/>
    <lineage>
        <taxon>Bacteria</taxon>
        <taxon>Pseudomonadati</taxon>
        <taxon>Pseudomonadota</taxon>
        <taxon>Gammaproteobacteria</taxon>
        <taxon>Aeromonadales</taxon>
        <taxon>Succinivibrionaceae</taxon>
        <taxon>Succinivibrio</taxon>
    </lineage>
</organism>
<keyword evidence="3" id="KW-1185">Reference proteome</keyword>
<proteinExistence type="predicted"/>
<dbReference type="InterPro" id="IPR043472">
    <property type="entry name" value="Macro_dom-like"/>
</dbReference>
<dbReference type="SUPFAM" id="SSF52949">
    <property type="entry name" value="Macro domain-like"/>
    <property type="match status" value="1"/>
</dbReference>
<dbReference type="Pfam" id="PF01661">
    <property type="entry name" value="Macro"/>
    <property type="match status" value="1"/>
</dbReference>
<evidence type="ECO:0000313" key="3">
    <source>
        <dbReference type="Proteomes" id="UP000242432"/>
    </source>
</evidence>
<evidence type="ECO:0000313" key="2">
    <source>
        <dbReference type="EMBL" id="SKA61422.1"/>
    </source>
</evidence>
<dbReference type="InterPro" id="IPR002589">
    <property type="entry name" value="Macro_dom"/>
</dbReference>
<dbReference type="EMBL" id="FUXX01000014">
    <property type="protein sequence ID" value="SKA61422.1"/>
    <property type="molecule type" value="Genomic_DNA"/>
</dbReference>
<dbReference type="SMART" id="SM00506">
    <property type="entry name" value="A1pp"/>
    <property type="match status" value="1"/>
</dbReference>
<gene>
    <name evidence="2" type="ORF">SAMN02745213_01088</name>
</gene>
<dbReference type="Proteomes" id="UP000242432">
    <property type="component" value="Unassembled WGS sequence"/>
</dbReference>
<dbReference type="PANTHER" id="PTHR11106">
    <property type="entry name" value="GANGLIOSIDE INDUCED DIFFERENTIATION ASSOCIATED PROTEIN 2-RELATED"/>
    <property type="match status" value="1"/>
</dbReference>
<reference evidence="3" key="1">
    <citation type="submission" date="2017-02" db="EMBL/GenBank/DDBJ databases">
        <authorList>
            <person name="Varghese N."/>
            <person name="Submissions S."/>
        </authorList>
    </citation>
    <scope>NUCLEOTIDE SEQUENCE [LARGE SCALE GENOMIC DNA]</scope>
    <source>
        <strain evidence="3">DSM 3072</strain>
    </source>
</reference>
<feature type="domain" description="Macro" evidence="1">
    <location>
        <begin position="76"/>
        <end position="264"/>
    </location>
</feature>
<dbReference type="Gene3D" id="3.40.220.10">
    <property type="entry name" value="Leucine Aminopeptidase, subunit E, domain 1"/>
    <property type="match status" value="1"/>
</dbReference>
<protein>
    <submittedName>
        <fullName evidence="2">O-acetyl-ADP-ribose deacetylase (Regulator of RNase III), contains Macro domain</fullName>
    </submittedName>
</protein>
<sequence>MTEKEPLVEKLIEILVQYVPSLKNQAQSFSDDYFAQRALLRGLMNMHKVQNKLPPEYFTMQDQLLQAELAEKKLVQPGGLLKAKINSNMSLHQGDITTLKVDAIVNSATPSLLGCFQAGHNCIDNCIHSAAGLQLRYECYKILGGGEAREGTATITHGFNLPCKFVIHVVGPKVGFNISPREKATLASCYTEALKVARKNGVKSLAFCSISTDTLGFPNAVAAKIAVSTVNEDLKAHGNDLKVIFDVESDRDAKAYKIEFEPQPEKDSAELHPFFNINLI</sequence>